<dbReference type="InParanoid" id="A0A540VJH1"/>
<dbReference type="RefSeq" id="WP_141608905.1">
    <property type="nucleotide sequence ID" value="NZ_VIGC02000005.1"/>
</dbReference>
<dbReference type="EC" id="6.6.1.2" evidence="2"/>
<keyword evidence="3" id="KW-1185">Reference proteome</keyword>
<name>A0A540VJH1_9CHLR</name>
<accession>A0A540VJH1</accession>
<dbReference type="NCBIfam" id="TIGR02257">
    <property type="entry name" value="cobalto_cobN"/>
    <property type="match status" value="1"/>
</dbReference>
<evidence type="ECO:0000259" key="1">
    <source>
        <dbReference type="Pfam" id="PF02514"/>
    </source>
</evidence>
<dbReference type="PANTHER" id="PTHR44119">
    <property type="entry name" value="MAGNESIUM-CHELATASE SUBUNIT CHLH, CHLOROPLASTIC"/>
    <property type="match status" value="1"/>
</dbReference>
<comment type="caution">
    <text evidence="2">The sequence shown here is derived from an EMBL/GenBank/DDBJ whole genome shotgun (WGS) entry which is preliminary data.</text>
</comment>
<dbReference type="InterPro" id="IPR011953">
    <property type="entry name" value="Cobalto_CobN"/>
</dbReference>
<dbReference type="OrthoDB" id="9757976at2"/>
<dbReference type="Proteomes" id="UP000317371">
    <property type="component" value="Unassembled WGS sequence"/>
</dbReference>
<dbReference type="EMBL" id="VIGC01000005">
    <property type="protein sequence ID" value="TQE96920.1"/>
    <property type="molecule type" value="Genomic_DNA"/>
</dbReference>
<feature type="domain" description="CobN/magnesium chelatase" evidence="1">
    <location>
        <begin position="283"/>
        <end position="1454"/>
    </location>
</feature>
<keyword evidence="2" id="KW-0436">Ligase</keyword>
<organism evidence="2 3">
    <name type="scientific">Litorilinea aerophila</name>
    <dbReference type="NCBI Taxonomy" id="1204385"/>
    <lineage>
        <taxon>Bacteria</taxon>
        <taxon>Bacillati</taxon>
        <taxon>Chloroflexota</taxon>
        <taxon>Caldilineae</taxon>
        <taxon>Caldilineales</taxon>
        <taxon>Caldilineaceae</taxon>
        <taxon>Litorilinea</taxon>
    </lineage>
</organism>
<dbReference type="GO" id="GO:0009236">
    <property type="term" value="P:cobalamin biosynthetic process"/>
    <property type="evidence" value="ECO:0007669"/>
    <property type="project" value="InterPro"/>
</dbReference>
<proteinExistence type="predicted"/>
<dbReference type="InterPro" id="IPR003672">
    <property type="entry name" value="CobN/Mg_chltase"/>
</dbReference>
<reference evidence="2 3" key="1">
    <citation type="submission" date="2019-06" db="EMBL/GenBank/DDBJ databases">
        <title>Genome sequence of Litorilinea aerophila BAA-2444.</title>
        <authorList>
            <person name="Maclea K.S."/>
            <person name="Maurais E.G."/>
            <person name="Iannazzi L.C."/>
        </authorList>
    </citation>
    <scope>NUCLEOTIDE SEQUENCE [LARGE SCALE GENOMIC DNA]</scope>
    <source>
        <strain evidence="2 3">ATCC BAA-2444</strain>
    </source>
</reference>
<protein>
    <submittedName>
        <fullName evidence="2">Cobaltochelatase subunit CobN</fullName>
        <ecNumber evidence="2">6.6.1.2</ecNumber>
    </submittedName>
</protein>
<evidence type="ECO:0000313" key="3">
    <source>
        <dbReference type="Proteomes" id="UP000317371"/>
    </source>
</evidence>
<sequence length="1474" mass="163364">MAKKTRNYVIRPDGKPINVPRQRGQLFVCENGCCCGHTERGFAPVPHDLYYREWERRKLRNKVHLNHAGCLGPCALANVALLLFDGHPIWFHSINDERLILAIFDYIDTMLAADRYLPPPPGLVKHAFNGFGWTGSVSTGDGRSTEEAETALSVEPVDPGQSVDALLRSRILLLTHADTDLLALERATADLPADFPPVTGLNLLSLPTEAHVQELIRTGLDDVQVVVMRTHGGRSGFRHGFDLLAEAARQRHIDLICVPGTEGLDPESLAYSTVPAPVVHDVYRYLQFGGVDNLRQMLHFLADHLLAGGWGYELPVEQPRHGIYRPPGIRAEPPDDRPVVGILFYRSHYLSGNTDFVDALAAAVEEAGGFPLPVFTTTLKEQSPAAHGSDRPRPAAFDFFYDEEGQRRVDAVICTISFAMGGLDDGGVPAPGWNVDALQALDVPILQAITSGMDEEEWRLSLRGLQPLDGAMNVAMPEFDGRIITVPVSFKANRDPQQPDDGAGVRLKYRVVPDRVQAVARLALRLATLRRKPNAQKRVAFVLTNSPGKADRIGNAVGLDAPASLMRLFARMQAAGYRLENLPPDGDTLLHELIDRCSYDETVLTESQLARAAGRVPIDRYAAWFDQLTPSQRARMQERWHEPPGEAYVHREPGSRGGHIALAGLELGNVFVAIQPPRGYGMDPDAIYHTPDLPPPHNYYALYKWLATPQAEGGWGADAIVHMGKHGTLEWLPGKGIGLSQECFPDAFLADLPLIYPFIINNPGEGAQAKRRAHAVIVDHMIPPMTSADVYGELALLTQLVDEYYQVEQMDPAKLPLVQQQIWELMQRTHLDRDIATLLRTVDHGDHTHEWDGSYTDDGTPLTLAEMNATDFAHLLEDIDGYLCELGSLQIRDGLHVLGHVPEGDQLCHLLRALTRLPNGDVPSLRAGVAAALGWDLDQLLQKPGQRLPSAWHVAQKGQGEARVCATHADVVEVVDGLCLALIQGLARAHFDPAQIPGVVDEAFASFENGPDASAPFRAIQAALHFICDTLVPLIRQSDAEIEHILAALDGRYVPAGPAGAPTRGMAHILPTGRNFYAVDPRAIPSQAAWRVGQQLADELLERYRQEEGALPERVGISIWGTSAMRTQGDDIAQCFALLGVRPVWQPESRRITDIQVIPLAELGRPRVDVLMRVSGFFRDAFPHLIALMDKAVRLVAELDEPTDQNFVRKHFLHDLARQIAAGRDDGEAARRASYRVFGSKPGAYGAGILPLIHEQNWQDVGDFARAYIHWGGYAYGQDVYGDDARDEFTTLLKGVQVAVKNQDNREHDIFDSDDYLQYHGGMIAAIRALNGRNPKSYFGDNSDPARARVRSLQEEAYRVFRSRVVNPKWIESIRRHGYKGALELSATVEYLFGYDATAQVVDDWMYQQTAQTYALDPRMQEFFRQSNPWALKSISERLLEAAQRGMWAEPDPETLARLRELYLEMDGVLEGRS</sequence>
<dbReference type="CDD" id="cd10150">
    <property type="entry name" value="CobN_like"/>
    <property type="match status" value="1"/>
</dbReference>
<dbReference type="PANTHER" id="PTHR44119:SF4">
    <property type="entry name" value="AEROBIC COBALTOCHELATASE SUBUNIT COBN"/>
    <property type="match status" value="1"/>
</dbReference>
<dbReference type="Pfam" id="PF02514">
    <property type="entry name" value="CobN-Mg_chel"/>
    <property type="match status" value="1"/>
</dbReference>
<dbReference type="CDD" id="cd02980">
    <property type="entry name" value="TRX_Fd_family"/>
    <property type="match status" value="1"/>
</dbReference>
<gene>
    <name evidence="2" type="primary">cobN</name>
    <name evidence="2" type="ORF">FKZ61_04570</name>
</gene>
<dbReference type="GO" id="GO:0051116">
    <property type="term" value="F:cobaltochelatase activity"/>
    <property type="evidence" value="ECO:0007669"/>
    <property type="project" value="UniProtKB-EC"/>
</dbReference>
<evidence type="ECO:0000313" key="2">
    <source>
        <dbReference type="EMBL" id="TQE96920.1"/>
    </source>
</evidence>